<dbReference type="SMART" id="SM00282">
    <property type="entry name" value="LamG"/>
    <property type="match status" value="1"/>
</dbReference>
<proteinExistence type="predicted"/>
<feature type="disulfide bond" evidence="1">
    <location>
        <begin position="136"/>
        <end position="163"/>
    </location>
</feature>
<evidence type="ECO:0000256" key="1">
    <source>
        <dbReference type="PROSITE-ProRule" id="PRU00122"/>
    </source>
</evidence>
<gene>
    <name evidence="3" type="ORF">TPSB3V08_LOCUS14038</name>
</gene>
<dbReference type="Pfam" id="PF02210">
    <property type="entry name" value="Laminin_G_2"/>
    <property type="match status" value="1"/>
</dbReference>
<accession>A0A7R9DTH1</accession>
<dbReference type="PANTHER" id="PTHR15036:SF85">
    <property type="entry name" value="SP2353, ISOFORM A"/>
    <property type="match status" value="1"/>
</dbReference>
<dbReference type="CDD" id="cd00110">
    <property type="entry name" value="LamG"/>
    <property type="match status" value="1"/>
</dbReference>
<evidence type="ECO:0000259" key="2">
    <source>
        <dbReference type="PROSITE" id="PS50025"/>
    </source>
</evidence>
<dbReference type="PANTHER" id="PTHR15036">
    <property type="entry name" value="PIKACHURIN-LIKE PROTEIN"/>
    <property type="match status" value="1"/>
</dbReference>
<sequence length="168" mass="18626">MFRVGIVLELELEFRTSELSGILLSVSEPQGYPALSLELNDGKVIMTGDIGDRRPLRVEQGFPSPYTLCNNKWHSIKAIFDKDELTLKVDHLNTTYGHSGNGHFDEASTNSPLYIGGLPDNAPTGTLETRDNFKGCIRNMVIGRQHKDWTDMATLHNVLLNSCPSGSH</sequence>
<dbReference type="PROSITE" id="PS50025">
    <property type="entry name" value="LAM_G_DOMAIN"/>
    <property type="match status" value="1"/>
</dbReference>
<dbReference type="SUPFAM" id="SSF49899">
    <property type="entry name" value="Concanavalin A-like lectins/glucanases"/>
    <property type="match status" value="1"/>
</dbReference>
<keyword evidence="1" id="KW-1015">Disulfide bond</keyword>
<dbReference type="Gene3D" id="2.60.120.200">
    <property type="match status" value="1"/>
</dbReference>
<dbReference type="InterPro" id="IPR013320">
    <property type="entry name" value="ConA-like_dom_sf"/>
</dbReference>
<protein>
    <recommendedName>
        <fullName evidence="2">Laminin G domain-containing protein</fullName>
    </recommendedName>
</protein>
<dbReference type="InterPro" id="IPR001791">
    <property type="entry name" value="Laminin_G"/>
</dbReference>
<feature type="domain" description="Laminin G" evidence="2">
    <location>
        <begin position="1"/>
        <end position="163"/>
    </location>
</feature>
<evidence type="ECO:0000313" key="3">
    <source>
        <dbReference type="EMBL" id="CAD7420623.1"/>
    </source>
</evidence>
<dbReference type="InterPro" id="IPR050372">
    <property type="entry name" value="Neurexin-related_CASP"/>
</dbReference>
<dbReference type="AlphaFoldDB" id="A0A7R9DTH1"/>
<dbReference type="FunFam" id="2.60.120.200:FF:000200">
    <property type="entry name" value="Laminin subunit alpha-3"/>
    <property type="match status" value="1"/>
</dbReference>
<organism evidence="3">
    <name type="scientific">Timema poppense</name>
    <name type="common">Walking stick</name>
    <dbReference type="NCBI Taxonomy" id="170557"/>
    <lineage>
        <taxon>Eukaryota</taxon>
        <taxon>Metazoa</taxon>
        <taxon>Ecdysozoa</taxon>
        <taxon>Arthropoda</taxon>
        <taxon>Hexapoda</taxon>
        <taxon>Insecta</taxon>
        <taxon>Pterygota</taxon>
        <taxon>Neoptera</taxon>
        <taxon>Polyneoptera</taxon>
        <taxon>Phasmatodea</taxon>
        <taxon>Timematodea</taxon>
        <taxon>Timematoidea</taxon>
        <taxon>Timematidae</taxon>
        <taxon>Timema</taxon>
    </lineage>
</organism>
<dbReference type="EMBL" id="OD034172">
    <property type="protein sequence ID" value="CAD7420623.1"/>
    <property type="molecule type" value="Genomic_DNA"/>
</dbReference>
<dbReference type="GO" id="GO:0016020">
    <property type="term" value="C:membrane"/>
    <property type="evidence" value="ECO:0007669"/>
    <property type="project" value="UniProtKB-SubCell"/>
</dbReference>
<name>A0A7R9DTH1_TIMPO</name>
<reference evidence="3" key="1">
    <citation type="submission" date="2020-11" db="EMBL/GenBank/DDBJ databases">
        <authorList>
            <person name="Tran Van P."/>
        </authorList>
    </citation>
    <scope>NUCLEOTIDE SEQUENCE</scope>
</reference>